<dbReference type="InterPro" id="IPR004761">
    <property type="entry name" value="Spore_GerAB"/>
</dbReference>
<dbReference type="PANTHER" id="PTHR34975:SF2">
    <property type="entry name" value="SPORE GERMINATION PROTEIN A2"/>
    <property type="match status" value="1"/>
</dbReference>
<dbReference type="EMBL" id="WJNH01000001">
    <property type="protein sequence ID" value="MRG84705.1"/>
    <property type="molecule type" value="Genomic_DNA"/>
</dbReference>
<evidence type="ECO:0000313" key="10">
    <source>
        <dbReference type="Proteomes" id="UP000480185"/>
    </source>
</evidence>
<keyword evidence="4" id="KW-0309">Germination</keyword>
<feature type="transmembrane region" description="Helical" evidence="8">
    <location>
        <begin position="273"/>
        <end position="295"/>
    </location>
</feature>
<feature type="transmembrane region" description="Helical" evidence="8">
    <location>
        <begin position="186"/>
        <end position="210"/>
    </location>
</feature>
<comment type="subcellular location">
    <subcellularLocation>
        <location evidence="1">Membrane</location>
        <topology evidence="1">Multi-pass membrane protein</topology>
    </subcellularLocation>
</comment>
<organism evidence="9 10">
    <name type="scientific">Salinibacillus xinjiangensis</name>
    <dbReference type="NCBI Taxonomy" id="1229268"/>
    <lineage>
        <taxon>Bacteria</taxon>
        <taxon>Bacillati</taxon>
        <taxon>Bacillota</taxon>
        <taxon>Bacilli</taxon>
        <taxon>Bacillales</taxon>
        <taxon>Bacillaceae</taxon>
        <taxon>Salinibacillus</taxon>
    </lineage>
</organism>
<evidence type="ECO:0000313" key="9">
    <source>
        <dbReference type="EMBL" id="MRG84705.1"/>
    </source>
</evidence>
<dbReference type="RefSeq" id="WP_153726692.1">
    <property type="nucleotide sequence ID" value="NZ_WJNH01000001.1"/>
</dbReference>
<evidence type="ECO:0000256" key="6">
    <source>
        <dbReference type="ARBA" id="ARBA00022989"/>
    </source>
</evidence>
<reference evidence="9 10" key="1">
    <citation type="submission" date="2019-11" db="EMBL/GenBank/DDBJ databases">
        <authorList>
            <person name="Li J."/>
        </authorList>
    </citation>
    <scope>NUCLEOTIDE SEQUENCE [LARGE SCALE GENOMIC DNA]</scope>
    <source>
        <strain evidence="9 10">J4</strain>
    </source>
</reference>
<protein>
    <submittedName>
        <fullName evidence="9">GerAB/ArcD/ProY family transporter</fullName>
    </submittedName>
</protein>
<dbReference type="NCBIfam" id="TIGR00912">
    <property type="entry name" value="2A0309"/>
    <property type="match status" value="1"/>
</dbReference>
<dbReference type="GO" id="GO:0016020">
    <property type="term" value="C:membrane"/>
    <property type="evidence" value="ECO:0007669"/>
    <property type="project" value="UniProtKB-SubCell"/>
</dbReference>
<feature type="transmembrane region" description="Helical" evidence="8">
    <location>
        <begin position="113"/>
        <end position="132"/>
    </location>
</feature>
<proteinExistence type="inferred from homology"/>
<comment type="similarity">
    <text evidence="2">Belongs to the amino acid-polyamine-organocation (APC) superfamily. Spore germination protein (SGP) (TC 2.A.3.9) family.</text>
</comment>
<dbReference type="GO" id="GO:0009847">
    <property type="term" value="P:spore germination"/>
    <property type="evidence" value="ECO:0007669"/>
    <property type="project" value="InterPro"/>
</dbReference>
<evidence type="ECO:0000256" key="1">
    <source>
        <dbReference type="ARBA" id="ARBA00004141"/>
    </source>
</evidence>
<dbReference type="AlphaFoldDB" id="A0A6G1X1F0"/>
<evidence type="ECO:0000256" key="5">
    <source>
        <dbReference type="ARBA" id="ARBA00022692"/>
    </source>
</evidence>
<gene>
    <name evidence="9" type="ORF">GH754_00010</name>
</gene>
<evidence type="ECO:0000256" key="7">
    <source>
        <dbReference type="ARBA" id="ARBA00023136"/>
    </source>
</evidence>
<dbReference type="OrthoDB" id="2661055at2"/>
<comment type="caution">
    <text evidence="9">The sequence shown here is derived from an EMBL/GenBank/DDBJ whole genome shotgun (WGS) entry which is preliminary data.</text>
</comment>
<feature type="transmembrane region" description="Helical" evidence="8">
    <location>
        <begin position="12"/>
        <end position="34"/>
    </location>
</feature>
<keyword evidence="10" id="KW-1185">Reference proteome</keyword>
<feature type="transmembrane region" description="Helical" evidence="8">
    <location>
        <begin position="338"/>
        <end position="359"/>
    </location>
</feature>
<keyword evidence="6 8" id="KW-1133">Transmembrane helix</keyword>
<dbReference type="PANTHER" id="PTHR34975">
    <property type="entry name" value="SPORE GERMINATION PROTEIN A2"/>
    <property type="match status" value="1"/>
</dbReference>
<evidence type="ECO:0000256" key="4">
    <source>
        <dbReference type="ARBA" id="ARBA00022544"/>
    </source>
</evidence>
<feature type="transmembrane region" description="Helical" evidence="8">
    <location>
        <begin position="83"/>
        <end position="101"/>
    </location>
</feature>
<keyword evidence="5 8" id="KW-0812">Transmembrane</keyword>
<accession>A0A6G1X1F0</accession>
<evidence type="ECO:0000256" key="3">
    <source>
        <dbReference type="ARBA" id="ARBA00022448"/>
    </source>
</evidence>
<feature type="transmembrane region" description="Helical" evidence="8">
    <location>
        <begin position="222"/>
        <end position="243"/>
    </location>
</feature>
<sequence length="367" mass="41133">MNKQRDQVTNLQLAFIILSTMFGVSILSFIRFVVKYAGLGAPLASLVGILLGFIGLLGLVFIGKRFPKKTIIGYNEIILGKGIGKVFSLLIILIFAVLMGLETRHYAEAIQGSILPNTPIQVAIIVMISLCATTSFQNVSTFAYIHFFYIPLILIPVVVIFFPVFKDVEIYHLTPFLGHEPSFKDFMLGAMTTMQAVGNFTVIAMVIPFMKDPKKSMKGAVWGYWITGAIVVFIVTITVAVFGEEEILQMFWPILILGRMIQIPAEIFSRIDAVLLISWIYGVFTTLLSYYFIVVRGICELFRFHHYRVISICGAPVVFLVAMAPNDIYTMYDYILVVVRYGLLPLLGYPFLLLILAAIRHKKGEAV</sequence>
<dbReference type="Proteomes" id="UP000480185">
    <property type="component" value="Unassembled WGS sequence"/>
</dbReference>
<dbReference type="PIRSF" id="PIRSF006060">
    <property type="entry name" value="AA_transporter"/>
    <property type="match status" value="1"/>
</dbReference>
<dbReference type="Pfam" id="PF03845">
    <property type="entry name" value="Spore_permease"/>
    <property type="match status" value="1"/>
</dbReference>
<keyword evidence="7 8" id="KW-0472">Membrane</keyword>
<dbReference type="Gene3D" id="1.20.1740.10">
    <property type="entry name" value="Amino acid/polyamine transporter I"/>
    <property type="match status" value="1"/>
</dbReference>
<feature type="transmembrane region" description="Helical" evidence="8">
    <location>
        <begin position="144"/>
        <end position="166"/>
    </location>
</feature>
<keyword evidence="3" id="KW-0813">Transport</keyword>
<feature type="transmembrane region" description="Helical" evidence="8">
    <location>
        <begin position="307"/>
        <end position="326"/>
    </location>
</feature>
<name>A0A6G1X1F0_9BACI</name>
<evidence type="ECO:0000256" key="2">
    <source>
        <dbReference type="ARBA" id="ARBA00007998"/>
    </source>
</evidence>
<feature type="transmembrane region" description="Helical" evidence="8">
    <location>
        <begin position="40"/>
        <end position="62"/>
    </location>
</feature>
<evidence type="ECO:0000256" key="8">
    <source>
        <dbReference type="SAM" id="Phobius"/>
    </source>
</evidence>